<evidence type="ECO:0000313" key="4">
    <source>
        <dbReference type="EMBL" id="MFC4403374.1"/>
    </source>
</evidence>
<evidence type="ECO:0000256" key="1">
    <source>
        <dbReference type="ARBA" id="ARBA00022763"/>
    </source>
</evidence>
<keyword evidence="2" id="KW-0378">Hydrolase</keyword>
<sequence>MEGVDRKMTDFCPSLWPEEPTPRLERKCEDCGLINHGSRMIWGEGNPSAPIMVILDNPGAREDRDGKPFVCSTRHTLQIAVQSFFQDSDADVKSLRGTTTDVREYKVAVAYHPLAVKKRPNLWSLFVEDLQYVANLSCDH</sequence>
<gene>
    <name evidence="4" type="ORF">ACFOY7_09810</name>
</gene>
<protein>
    <submittedName>
        <fullName evidence="4">Uracil-DNA glycosylase family protein</fullName>
    </submittedName>
</protein>
<keyword evidence="1" id="KW-0227">DNA damage</keyword>
<dbReference type="InterPro" id="IPR051536">
    <property type="entry name" value="UDG_Type-4/5"/>
</dbReference>
<dbReference type="PANTHER" id="PTHR33693:SF1">
    <property type="entry name" value="TYPE-4 URACIL-DNA GLYCOSYLASE"/>
    <property type="match status" value="1"/>
</dbReference>
<keyword evidence="5" id="KW-1185">Reference proteome</keyword>
<name>A0ABV8WZC8_9BACI</name>
<proteinExistence type="predicted"/>
<dbReference type="Proteomes" id="UP001595882">
    <property type="component" value="Unassembled WGS sequence"/>
</dbReference>
<dbReference type="EMBL" id="JBHSDT010000004">
    <property type="protein sequence ID" value="MFC4403374.1"/>
    <property type="molecule type" value="Genomic_DNA"/>
</dbReference>
<dbReference type="SUPFAM" id="SSF52141">
    <property type="entry name" value="Uracil-DNA glycosylase-like"/>
    <property type="match status" value="1"/>
</dbReference>
<dbReference type="Gene3D" id="3.40.470.10">
    <property type="entry name" value="Uracil-DNA glycosylase-like domain"/>
    <property type="match status" value="1"/>
</dbReference>
<reference evidence="5" key="1">
    <citation type="journal article" date="2019" name="Int. J. Syst. Evol. Microbiol.">
        <title>The Global Catalogue of Microorganisms (GCM) 10K type strain sequencing project: providing services to taxonomists for standard genome sequencing and annotation.</title>
        <authorList>
            <consortium name="The Broad Institute Genomics Platform"/>
            <consortium name="The Broad Institute Genome Sequencing Center for Infectious Disease"/>
            <person name="Wu L."/>
            <person name="Ma J."/>
        </authorList>
    </citation>
    <scope>NUCLEOTIDE SEQUENCE [LARGE SCALE GENOMIC DNA]</scope>
    <source>
        <strain evidence="5">CCUG 37865</strain>
    </source>
</reference>
<organism evidence="4 5">
    <name type="scientific">Gracilibacillus xinjiangensis</name>
    <dbReference type="NCBI Taxonomy" id="1193282"/>
    <lineage>
        <taxon>Bacteria</taxon>
        <taxon>Bacillati</taxon>
        <taxon>Bacillota</taxon>
        <taxon>Bacilli</taxon>
        <taxon>Bacillales</taxon>
        <taxon>Bacillaceae</taxon>
        <taxon>Gracilibacillus</taxon>
    </lineage>
</organism>
<evidence type="ECO:0000256" key="3">
    <source>
        <dbReference type="ARBA" id="ARBA00023204"/>
    </source>
</evidence>
<dbReference type="PANTHER" id="PTHR33693">
    <property type="entry name" value="TYPE-5 URACIL-DNA GLYCOSYLASE"/>
    <property type="match status" value="1"/>
</dbReference>
<keyword evidence="3" id="KW-0234">DNA repair</keyword>
<accession>A0ABV8WZC8</accession>
<evidence type="ECO:0000313" key="5">
    <source>
        <dbReference type="Proteomes" id="UP001595882"/>
    </source>
</evidence>
<evidence type="ECO:0000256" key="2">
    <source>
        <dbReference type="ARBA" id="ARBA00022801"/>
    </source>
</evidence>
<dbReference type="InterPro" id="IPR036895">
    <property type="entry name" value="Uracil-DNA_glycosylase-like_sf"/>
</dbReference>
<dbReference type="RefSeq" id="WP_390251849.1">
    <property type="nucleotide sequence ID" value="NZ_JBHSDT010000004.1"/>
</dbReference>
<comment type="caution">
    <text evidence="4">The sequence shown here is derived from an EMBL/GenBank/DDBJ whole genome shotgun (WGS) entry which is preliminary data.</text>
</comment>